<evidence type="ECO:0000313" key="3">
    <source>
        <dbReference type="EMBL" id="AWB92972.1"/>
    </source>
</evidence>
<comment type="similarity">
    <text evidence="1">Belongs to the AB hydrolase superfamily. FUS2 hydrolase family.</text>
</comment>
<keyword evidence="4" id="KW-1185">Reference proteome</keyword>
<dbReference type="AlphaFoldDB" id="A0A2S0WNU0"/>
<dbReference type="InterPro" id="IPR050261">
    <property type="entry name" value="FrsA_esterase"/>
</dbReference>
<feature type="domain" description="AB hydrolase-1" evidence="2">
    <location>
        <begin position="151"/>
        <end position="377"/>
    </location>
</feature>
<keyword evidence="3" id="KW-0645">Protease</keyword>
<evidence type="ECO:0000256" key="1">
    <source>
        <dbReference type="ARBA" id="ARBA00038115"/>
    </source>
</evidence>
<dbReference type="GO" id="GO:0004177">
    <property type="term" value="F:aminopeptidase activity"/>
    <property type="evidence" value="ECO:0007669"/>
    <property type="project" value="UniProtKB-KW"/>
</dbReference>
<evidence type="ECO:0000259" key="2">
    <source>
        <dbReference type="Pfam" id="PF12697"/>
    </source>
</evidence>
<reference evidence="4" key="1">
    <citation type="submission" date="2018-01" db="EMBL/GenBank/DDBJ databases">
        <authorList>
            <person name="Li J."/>
        </authorList>
    </citation>
    <scope>NUCLEOTIDE SEQUENCE [LARGE SCALE GENOMIC DNA]</scope>
    <source>
        <strain evidence="4">592</strain>
    </source>
</reference>
<accession>A0A5F2F445</accession>
<dbReference type="Proteomes" id="UP000244384">
    <property type="component" value="Chromosome"/>
</dbReference>
<name>A0A2S0WNU0_9ACTN</name>
<sequence length="401" mass="43523">MHLIFDTDEAFSFETLRTSAYIPYGGADIGEVISTADRITPGDTESWHREWRALADRIAAIADGCAAGGHQVSARGAYLRASNYYRTAEFFLRDDPTNDPRVSDASGRAVDAFRSAMGRQDEWTQVGIPYEGVELSAYYLNVTGDEPGPTLLAHGGFDSTCEEMYFVVGEAARRYGWNCLIFEGGGQGAALRKDHLAMRHDWEAFVTPAVDVALKLPGVDPDRIALMGMSLGGYLGPRAVAFEPRIAACIAYDGIFNINGIVNLAGGSAAGSPGQDADPAQQLAALQGLIDRRTELPTQQRWVLSNALWVFGADTAEELAAEVVKYDLAGVADKITCPTLVCEGENDQFAPGQASKLYDALQCPKTFIRFTAAEGAGEHCQEGALNLFHQRMFDWLDDTLR</sequence>
<dbReference type="Pfam" id="PF12697">
    <property type="entry name" value="Abhydrolase_6"/>
    <property type="match status" value="1"/>
</dbReference>
<evidence type="ECO:0000313" key="4">
    <source>
        <dbReference type="Proteomes" id="UP000244384"/>
    </source>
</evidence>
<dbReference type="InterPro" id="IPR029058">
    <property type="entry name" value="AB_hydrolase_fold"/>
</dbReference>
<dbReference type="Gene3D" id="3.40.50.1820">
    <property type="entry name" value="alpha/beta hydrolase"/>
    <property type="match status" value="1"/>
</dbReference>
<dbReference type="PANTHER" id="PTHR22946">
    <property type="entry name" value="DIENELACTONE HYDROLASE DOMAIN-CONTAINING PROTEIN-RELATED"/>
    <property type="match status" value="1"/>
</dbReference>
<gene>
    <name evidence="3" type="ORF">C3E78_12580</name>
</gene>
<dbReference type="InterPro" id="IPR000073">
    <property type="entry name" value="AB_hydrolase_1"/>
</dbReference>
<protein>
    <submittedName>
        <fullName evidence="3">Dipeptidyl aminopeptidase</fullName>
    </submittedName>
</protein>
<proteinExistence type="inferred from homology"/>
<dbReference type="SUPFAM" id="SSF53474">
    <property type="entry name" value="alpha/beta-Hydrolases"/>
    <property type="match status" value="1"/>
</dbReference>
<dbReference type="Gene3D" id="1.20.1440.110">
    <property type="entry name" value="acylaminoacyl peptidase"/>
    <property type="match status" value="1"/>
</dbReference>
<keyword evidence="3" id="KW-0378">Hydrolase</keyword>
<dbReference type="OrthoDB" id="9765647at2"/>
<accession>A0A2S0WNU0</accession>
<keyword evidence="3" id="KW-0031">Aminopeptidase</keyword>
<organism evidence="3 4">
    <name type="scientific">Aeromicrobium chenweiae</name>
    <dbReference type="NCBI Taxonomy" id="2079793"/>
    <lineage>
        <taxon>Bacteria</taxon>
        <taxon>Bacillati</taxon>
        <taxon>Actinomycetota</taxon>
        <taxon>Actinomycetes</taxon>
        <taxon>Propionibacteriales</taxon>
        <taxon>Nocardioidaceae</taxon>
        <taxon>Aeromicrobium</taxon>
    </lineage>
</organism>
<dbReference type="EMBL" id="CP026952">
    <property type="protein sequence ID" value="AWB92972.1"/>
    <property type="molecule type" value="Genomic_DNA"/>
</dbReference>
<dbReference type="KEGG" id="aez:C3E78_12580"/>
<dbReference type="RefSeq" id="WP_108578886.1">
    <property type="nucleotide sequence ID" value="NZ_CP026952.1"/>
</dbReference>
<dbReference type="PANTHER" id="PTHR22946:SF12">
    <property type="entry name" value="CONIDIAL PIGMENT BIOSYNTHESIS PROTEIN AYG1 (AFU_ORTHOLOGUE AFUA_2G17550)"/>
    <property type="match status" value="1"/>
</dbReference>